<accession>A0ABT6DE20</accession>
<evidence type="ECO:0000313" key="2">
    <source>
        <dbReference type="EMBL" id="MDG0815081.1"/>
    </source>
</evidence>
<evidence type="ECO:0000259" key="1">
    <source>
        <dbReference type="SMART" id="SM01321"/>
    </source>
</evidence>
<reference evidence="2" key="1">
    <citation type="submission" date="2022-08" db="EMBL/GenBank/DDBJ databases">
        <title>Novel Bdellovibrio Species Isolated from Svalbard: Designation Bdellovibrio svalbardensis.</title>
        <authorList>
            <person name="Mitchell R.J."/>
            <person name="Choi S.Y."/>
        </authorList>
    </citation>
    <scope>NUCLEOTIDE SEQUENCE</scope>
    <source>
        <strain evidence="2">PAP01</strain>
    </source>
</reference>
<dbReference type="Pfam" id="PF01797">
    <property type="entry name" value="Y1_Tnp"/>
    <property type="match status" value="1"/>
</dbReference>
<dbReference type="PANTHER" id="PTHR34322">
    <property type="entry name" value="TRANSPOSASE, Y1_TNP DOMAIN-CONTAINING"/>
    <property type="match status" value="1"/>
</dbReference>
<dbReference type="SMART" id="SM01321">
    <property type="entry name" value="Y1_Tnp"/>
    <property type="match status" value="1"/>
</dbReference>
<evidence type="ECO:0000313" key="3">
    <source>
        <dbReference type="Proteomes" id="UP001152321"/>
    </source>
</evidence>
<protein>
    <submittedName>
        <fullName evidence="2">Transposase</fullName>
    </submittedName>
</protein>
<organism evidence="2 3">
    <name type="scientific">Bdellovibrio svalbardensis</name>
    <dbReference type="NCBI Taxonomy" id="2972972"/>
    <lineage>
        <taxon>Bacteria</taxon>
        <taxon>Pseudomonadati</taxon>
        <taxon>Bdellovibrionota</taxon>
        <taxon>Bdellovibrionia</taxon>
        <taxon>Bdellovibrionales</taxon>
        <taxon>Pseudobdellovibrionaceae</taxon>
        <taxon>Bdellovibrio</taxon>
    </lineage>
</organism>
<dbReference type="PANTHER" id="PTHR34322:SF2">
    <property type="entry name" value="TRANSPOSASE IS200-LIKE DOMAIN-CONTAINING PROTEIN"/>
    <property type="match status" value="1"/>
</dbReference>
<dbReference type="SUPFAM" id="SSF143422">
    <property type="entry name" value="Transposase IS200-like"/>
    <property type="match status" value="1"/>
</dbReference>
<dbReference type="InterPro" id="IPR002686">
    <property type="entry name" value="Transposase_17"/>
</dbReference>
<comment type="caution">
    <text evidence="2">The sequence shown here is derived from an EMBL/GenBank/DDBJ whole genome shotgun (WGS) entry which is preliminary data.</text>
</comment>
<dbReference type="Proteomes" id="UP001152321">
    <property type="component" value="Unassembled WGS sequence"/>
</dbReference>
<feature type="domain" description="Transposase IS200-like" evidence="1">
    <location>
        <begin position="29"/>
        <end position="145"/>
    </location>
</feature>
<dbReference type="InterPro" id="IPR036515">
    <property type="entry name" value="Transposase_17_sf"/>
</dbReference>
<gene>
    <name evidence="2" type="ORF">NWE73_01815</name>
</gene>
<dbReference type="EMBL" id="JANRMI010000001">
    <property type="protein sequence ID" value="MDG0815081.1"/>
    <property type="molecule type" value="Genomic_DNA"/>
</dbReference>
<sequence>MSHPRYFLFIVGITLASTFRMPRKPLLYTDEHPYHIMARSNNKEWFYLPIIECWKIFSRHLFFAQKKFGFKVYLFVLMDNHYHLIGSCSSKHNLGEVMAWLQKSVSREINKQAQRTNHIFGGPYKACLIRHPEHFSAVFKYVARNPVEAGITSSVELYSYSTLNTSLIPTTERDEWFADIPVASNDLRDWLNQSFQQETRLIIQQNLKKTVFEPLNRSNRRQCSF</sequence>
<keyword evidence="3" id="KW-1185">Reference proteome</keyword>
<name>A0ABT6DE20_9BACT</name>
<dbReference type="RefSeq" id="WP_277576558.1">
    <property type="nucleotide sequence ID" value="NZ_JANRMI010000001.1"/>
</dbReference>
<dbReference type="Gene3D" id="3.30.70.1290">
    <property type="entry name" value="Transposase IS200-like"/>
    <property type="match status" value="1"/>
</dbReference>
<proteinExistence type="predicted"/>